<dbReference type="Gene3D" id="3.50.50.60">
    <property type="entry name" value="FAD/NAD(P)-binding domain"/>
    <property type="match status" value="1"/>
</dbReference>
<keyword evidence="6" id="KW-1185">Reference proteome</keyword>
<evidence type="ECO:0000259" key="4">
    <source>
        <dbReference type="Pfam" id="PF01593"/>
    </source>
</evidence>
<name>A0ABW6PVI4_9NOCA</name>
<dbReference type="InterPro" id="IPR050703">
    <property type="entry name" value="Flavin_MAO"/>
</dbReference>
<dbReference type="Gene3D" id="1.10.405.10">
    <property type="entry name" value="Guanine Nucleotide Dissociation Inhibitor, domain 1"/>
    <property type="match status" value="1"/>
</dbReference>
<dbReference type="InterPro" id="IPR001613">
    <property type="entry name" value="Flavin_amine_oxidase"/>
</dbReference>
<dbReference type="InterPro" id="IPR036188">
    <property type="entry name" value="FAD/NAD-bd_sf"/>
</dbReference>
<keyword evidence="3" id="KW-0560">Oxidoreductase</keyword>
<comment type="caution">
    <text evidence="5">The sequence shown here is derived from an EMBL/GenBank/DDBJ whole genome shotgun (WGS) entry which is preliminary data.</text>
</comment>
<evidence type="ECO:0000256" key="2">
    <source>
        <dbReference type="ARBA" id="ARBA00005995"/>
    </source>
</evidence>
<dbReference type="PANTHER" id="PTHR43563">
    <property type="entry name" value="AMINE OXIDASE"/>
    <property type="match status" value="1"/>
</dbReference>
<dbReference type="SUPFAM" id="SSF54373">
    <property type="entry name" value="FAD-linked reductases, C-terminal domain"/>
    <property type="match status" value="1"/>
</dbReference>
<evidence type="ECO:0000256" key="3">
    <source>
        <dbReference type="ARBA" id="ARBA00023002"/>
    </source>
</evidence>
<dbReference type="RefSeq" id="WP_387702797.1">
    <property type="nucleotide sequence ID" value="NZ_JBIAMX010000021.1"/>
</dbReference>
<dbReference type="PANTHER" id="PTHR43563:SF1">
    <property type="entry name" value="AMINE OXIDASE [FLAVIN-CONTAINING] B"/>
    <property type="match status" value="1"/>
</dbReference>
<sequence>MINHDNPLPATADVVVVGAGMSGLVTARALHRRGVDVLVLESAGRPGGRMLTETTALGSRVDLGGQWIGAGHHRFAALAAECGATVFPMRTPKRPAMLDGDRAISQVGPTALTALAVLAGWEIAARTGAPLGRDHTVADWVRRVPGARARRLLEVVVGIATTADTDRLSMGTFLDAVRFQGGLPTMLTTAGGAQDSLVAEGAGSLIEHLAAGLAGRVRYDSRVTALHRDDAGVTVFSAAGTVRAGRVVVTVPPPVAAAIEHEPPLPGSRIRLQDDTSMGSVYKAIAVYDRPFWRERAHAELLSTDTGAAVFDTSPPDGPGHLCLLVAGPDARALDALDPAARRALLLGPPAGRLGRGVLDPRDWHEKAWHRDEHAGGGYTAFPRPGYAPGLPFPAEPLGRLHWAGTETASAHAGYIEGAIEAGERAAREILAARG</sequence>
<evidence type="ECO:0000313" key="6">
    <source>
        <dbReference type="Proteomes" id="UP001601444"/>
    </source>
</evidence>
<proteinExistence type="inferred from homology"/>
<dbReference type="Pfam" id="PF01593">
    <property type="entry name" value="Amino_oxidase"/>
    <property type="match status" value="1"/>
</dbReference>
<dbReference type="PRINTS" id="PR00757">
    <property type="entry name" value="AMINEOXDASEF"/>
</dbReference>
<dbReference type="Gene3D" id="3.90.660.10">
    <property type="match status" value="1"/>
</dbReference>
<comment type="cofactor">
    <cofactor evidence="1">
        <name>FAD</name>
        <dbReference type="ChEBI" id="CHEBI:57692"/>
    </cofactor>
</comment>
<dbReference type="Proteomes" id="UP001601444">
    <property type="component" value="Unassembled WGS sequence"/>
</dbReference>
<feature type="domain" description="Amine oxidase" evidence="4">
    <location>
        <begin position="21"/>
        <end position="431"/>
    </location>
</feature>
<evidence type="ECO:0000256" key="1">
    <source>
        <dbReference type="ARBA" id="ARBA00001974"/>
    </source>
</evidence>
<reference evidence="5 6" key="1">
    <citation type="submission" date="2024-10" db="EMBL/GenBank/DDBJ databases">
        <title>The Natural Products Discovery Center: Release of the First 8490 Sequenced Strains for Exploring Actinobacteria Biosynthetic Diversity.</title>
        <authorList>
            <person name="Kalkreuter E."/>
            <person name="Kautsar S.A."/>
            <person name="Yang D."/>
            <person name="Bader C.D."/>
            <person name="Teijaro C.N."/>
            <person name="Fluegel L."/>
            <person name="Davis C.M."/>
            <person name="Simpson J.R."/>
            <person name="Lauterbach L."/>
            <person name="Steele A.D."/>
            <person name="Gui C."/>
            <person name="Meng S."/>
            <person name="Li G."/>
            <person name="Viehrig K."/>
            <person name="Ye F."/>
            <person name="Su P."/>
            <person name="Kiefer A.F."/>
            <person name="Nichols A."/>
            <person name="Cepeda A.J."/>
            <person name="Yan W."/>
            <person name="Fan B."/>
            <person name="Jiang Y."/>
            <person name="Adhikari A."/>
            <person name="Zheng C.-J."/>
            <person name="Schuster L."/>
            <person name="Cowan T.M."/>
            <person name="Smanski M.J."/>
            <person name="Chevrette M.G."/>
            <person name="De Carvalho L.P.S."/>
            <person name="Shen B."/>
        </authorList>
    </citation>
    <scope>NUCLEOTIDE SEQUENCE [LARGE SCALE GENOMIC DNA]</scope>
    <source>
        <strain evidence="5 6">NPDC004045</strain>
    </source>
</reference>
<dbReference type="EMBL" id="JBIAMX010000021">
    <property type="protein sequence ID" value="MFF0546446.1"/>
    <property type="molecule type" value="Genomic_DNA"/>
</dbReference>
<accession>A0ABW6PVI4</accession>
<gene>
    <name evidence="5" type="ORF">ACFYTF_26785</name>
</gene>
<evidence type="ECO:0000313" key="5">
    <source>
        <dbReference type="EMBL" id="MFF0546446.1"/>
    </source>
</evidence>
<protein>
    <submittedName>
        <fullName evidence="5">Flavin monoamine oxidase family protein</fullName>
    </submittedName>
</protein>
<comment type="similarity">
    <text evidence="2">Belongs to the flavin monoamine oxidase family.</text>
</comment>
<dbReference type="InterPro" id="IPR002937">
    <property type="entry name" value="Amino_oxidase"/>
</dbReference>
<dbReference type="SUPFAM" id="SSF51905">
    <property type="entry name" value="FAD/NAD(P)-binding domain"/>
    <property type="match status" value="1"/>
</dbReference>
<organism evidence="5 6">
    <name type="scientific">Nocardia thailandica</name>
    <dbReference type="NCBI Taxonomy" id="257275"/>
    <lineage>
        <taxon>Bacteria</taxon>
        <taxon>Bacillati</taxon>
        <taxon>Actinomycetota</taxon>
        <taxon>Actinomycetes</taxon>
        <taxon>Mycobacteriales</taxon>
        <taxon>Nocardiaceae</taxon>
        <taxon>Nocardia</taxon>
    </lineage>
</organism>